<dbReference type="InterPro" id="IPR036691">
    <property type="entry name" value="Endo/exonu/phosph_ase_sf"/>
</dbReference>
<dbReference type="OrthoDB" id="6146826at2759"/>
<dbReference type="GeneID" id="20205709"/>
<reference evidence="3" key="1">
    <citation type="submission" date="2012-12" db="EMBL/GenBank/DDBJ databases">
        <authorList>
            <person name="Hellsten U."/>
            <person name="Grimwood J."/>
            <person name="Chapman J.A."/>
            <person name="Shapiro H."/>
            <person name="Aerts A."/>
            <person name="Otillar R.P."/>
            <person name="Terry A.Y."/>
            <person name="Boore J.L."/>
            <person name="Simakov O."/>
            <person name="Marletaz F."/>
            <person name="Cho S.-J."/>
            <person name="Edsinger-Gonzales E."/>
            <person name="Havlak P."/>
            <person name="Kuo D.-H."/>
            <person name="Larsson T."/>
            <person name="Lv J."/>
            <person name="Arendt D."/>
            <person name="Savage R."/>
            <person name="Osoegawa K."/>
            <person name="de Jong P."/>
            <person name="Lindberg D.R."/>
            <person name="Seaver E.C."/>
            <person name="Weisblat D.A."/>
            <person name="Putnam N.H."/>
            <person name="Grigoriev I.V."/>
            <person name="Rokhsar D.S."/>
        </authorList>
    </citation>
    <scope>NUCLEOTIDE SEQUENCE</scope>
</reference>
<dbReference type="Gene3D" id="3.60.10.10">
    <property type="entry name" value="Endonuclease/exonuclease/phosphatase"/>
    <property type="match status" value="1"/>
</dbReference>
<organism evidence="2 3">
    <name type="scientific">Helobdella robusta</name>
    <name type="common">Californian leech</name>
    <dbReference type="NCBI Taxonomy" id="6412"/>
    <lineage>
        <taxon>Eukaryota</taxon>
        <taxon>Metazoa</taxon>
        <taxon>Spiralia</taxon>
        <taxon>Lophotrochozoa</taxon>
        <taxon>Annelida</taxon>
        <taxon>Clitellata</taxon>
        <taxon>Hirudinea</taxon>
        <taxon>Rhynchobdellida</taxon>
        <taxon>Glossiphoniidae</taxon>
        <taxon>Helobdella</taxon>
    </lineage>
</organism>
<dbReference type="KEGG" id="hro:HELRODRAFT_176121"/>
<dbReference type="InterPro" id="IPR027124">
    <property type="entry name" value="Swc5/CFDP1/2"/>
</dbReference>
<dbReference type="AlphaFoldDB" id="T1FA60"/>
<dbReference type="PANTHER" id="PTHR23227">
    <property type="entry name" value="BUCENTAUR RELATED"/>
    <property type="match status" value="1"/>
</dbReference>
<accession>T1FA60</accession>
<evidence type="ECO:0000313" key="2">
    <source>
        <dbReference type="EnsemblMetazoa" id="HelroP176121"/>
    </source>
</evidence>
<reference evidence="1 3" key="2">
    <citation type="journal article" date="2013" name="Nature">
        <title>Insights into bilaterian evolution from three spiralian genomes.</title>
        <authorList>
            <person name="Simakov O."/>
            <person name="Marletaz F."/>
            <person name="Cho S.J."/>
            <person name="Edsinger-Gonzales E."/>
            <person name="Havlak P."/>
            <person name="Hellsten U."/>
            <person name="Kuo D.H."/>
            <person name="Larsson T."/>
            <person name="Lv J."/>
            <person name="Arendt D."/>
            <person name="Savage R."/>
            <person name="Osoegawa K."/>
            <person name="de Jong P."/>
            <person name="Grimwood J."/>
            <person name="Chapman J.A."/>
            <person name="Shapiro H."/>
            <person name="Aerts A."/>
            <person name="Otillar R.P."/>
            <person name="Terry A.Y."/>
            <person name="Boore J.L."/>
            <person name="Grigoriev I.V."/>
            <person name="Lindberg D.R."/>
            <person name="Seaver E.C."/>
            <person name="Weisblat D.A."/>
            <person name="Putnam N.H."/>
            <person name="Rokhsar D.S."/>
        </authorList>
    </citation>
    <scope>NUCLEOTIDE SEQUENCE</scope>
</reference>
<dbReference type="InParanoid" id="T1FA60"/>
<dbReference type="EMBL" id="AMQM01005552">
    <property type="status" value="NOT_ANNOTATED_CDS"/>
    <property type="molecule type" value="Genomic_DNA"/>
</dbReference>
<gene>
    <name evidence="2" type="primary">20205709</name>
    <name evidence="1" type="ORF">HELRODRAFT_176121</name>
</gene>
<evidence type="ECO:0000313" key="3">
    <source>
        <dbReference type="Proteomes" id="UP000015101"/>
    </source>
</evidence>
<dbReference type="EMBL" id="KB096983">
    <property type="protein sequence ID" value="ESO00263.1"/>
    <property type="molecule type" value="Genomic_DNA"/>
</dbReference>
<proteinExistence type="predicted"/>
<dbReference type="CTD" id="20205709"/>
<dbReference type="HOGENOM" id="CLU_1300893_0_0_1"/>
<dbReference type="RefSeq" id="XP_009021697.1">
    <property type="nucleotide sequence ID" value="XM_009023449.1"/>
</dbReference>
<dbReference type="PANTHER" id="PTHR23227:SF67">
    <property type="entry name" value="CRANIOFACIAL DEVELOPMENT PROTEIN 2-LIKE"/>
    <property type="match status" value="1"/>
</dbReference>
<sequence length="212" mass="23754">MTKKCPGHDKTVSTLPCVLLSKRLGPLLITGDLNGHVGEKTDGFDNVHGGFGYGERNEDGNRILEFAESHGFCLLNTYFRKRLEHLIIYKSGPSATQIDFSAVKQKHRRLFKNVKVIPGESCFVFQLFKTTKHNNDIFECRRVSSVAKSTMSRAVTQWLGSKTVGHETCVDLLLEHYVKNVLIPNLSTMVSTSDSKLKCFFGNKFTPLHCSA</sequence>
<evidence type="ECO:0000313" key="1">
    <source>
        <dbReference type="EMBL" id="ESO00263.1"/>
    </source>
</evidence>
<dbReference type="Proteomes" id="UP000015101">
    <property type="component" value="Unassembled WGS sequence"/>
</dbReference>
<keyword evidence="3" id="KW-1185">Reference proteome</keyword>
<protein>
    <recommendedName>
        <fullName evidence="4">Endonuclease/exonuclease/phosphatase domain-containing protein</fullName>
    </recommendedName>
</protein>
<evidence type="ECO:0008006" key="4">
    <source>
        <dbReference type="Google" id="ProtNLM"/>
    </source>
</evidence>
<dbReference type="EnsemblMetazoa" id="HelroT176121">
    <property type="protein sequence ID" value="HelroP176121"/>
    <property type="gene ID" value="HelroG176121"/>
</dbReference>
<reference evidence="2" key="3">
    <citation type="submission" date="2015-06" db="UniProtKB">
        <authorList>
            <consortium name="EnsemblMetazoa"/>
        </authorList>
    </citation>
    <scope>IDENTIFICATION</scope>
</reference>
<name>T1FA60_HELRO</name>